<dbReference type="InterPro" id="IPR036942">
    <property type="entry name" value="Beta-barrel_TonB_sf"/>
</dbReference>
<organism evidence="13 14">
    <name type="scientific">Pedobacter alpinus</name>
    <dbReference type="NCBI Taxonomy" id="1590643"/>
    <lineage>
        <taxon>Bacteria</taxon>
        <taxon>Pseudomonadati</taxon>
        <taxon>Bacteroidota</taxon>
        <taxon>Sphingobacteriia</taxon>
        <taxon>Sphingobacteriales</taxon>
        <taxon>Sphingobacteriaceae</taxon>
        <taxon>Pedobacter</taxon>
    </lineage>
</organism>
<keyword evidence="3" id="KW-1134">Transmembrane beta strand</keyword>
<evidence type="ECO:0000259" key="11">
    <source>
        <dbReference type="Pfam" id="PF00593"/>
    </source>
</evidence>
<evidence type="ECO:0000256" key="2">
    <source>
        <dbReference type="ARBA" id="ARBA00022448"/>
    </source>
</evidence>
<evidence type="ECO:0000256" key="9">
    <source>
        <dbReference type="ARBA" id="ARBA00023237"/>
    </source>
</evidence>
<dbReference type="InterPro" id="IPR037066">
    <property type="entry name" value="Plug_dom_sf"/>
</dbReference>
<dbReference type="Pfam" id="PF07715">
    <property type="entry name" value="Plug"/>
    <property type="match status" value="1"/>
</dbReference>
<dbReference type="InterPro" id="IPR012910">
    <property type="entry name" value="Plug_dom"/>
</dbReference>
<keyword evidence="6 10" id="KW-0798">TonB box</keyword>
<comment type="similarity">
    <text evidence="10">Belongs to the TonB-dependent receptor family.</text>
</comment>
<dbReference type="Gene3D" id="2.170.130.10">
    <property type="entry name" value="TonB-dependent receptor, plug domain"/>
    <property type="match status" value="1"/>
</dbReference>
<reference evidence="14" key="1">
    <citation type="journal article" date="2019" name="Int. J. Syst. Evol. Microbiol.">
        <title>The Global Catalogue of Microorganisms (GCM) 10K type strain sequencing project: providing services to taxonomists for standard genome sequencing and annotation.</title>
        <authorList>
            <consortium name="The Broad Institute Genomics Platform"/>
            <consortium name="The Broad Institute Genome Sequencing Center for Infectious Disease"/>
            <person name="Wu L."/>
            <person name="Ma J."/>
        </authorList>
    </citation>
    <scope>NUCLEOTIDE SEQUENCE [LARGE SCALE GENOMIC DNA]</scope>
    <source>
        <strain evidence="14">KCTC 42456</strain>
    </source>
</reference>
<evidence type="ECO:0000313" key="13">
    <source>
        <dbReference type="EMBL" id="MFD2732416.1"/>
    </source>
</evidence>
<keyword evidence="14" id="KW-1185">Reference proteome</keyword>
<dbReference type="InterPro" id="IPR000531">
    <property type="entry name" value="Beta-barrel_TonB"/>
</dbReference>
<evidence type="ECO:0000256" key="6">
    <source>
        <dbReference type="ARBA" id="ARBA00023077"/>
    </source>
</evidence>
<evidence type="ECO:0000259" key="12">
    <source>
        <dbReference type="Pfam" id="PF07715"/>
    </source>
</evidence>
<keyword evidence="4" id="KW-0812">Transmembrane</keyword>
<dbReference type="Pfam" id="PF00593">
    <property type="entry name" value="TonB_dep_Rec_b-barrel"/>
    <property type="match status" value="1"/>
</dbReference>
<sequence>MYLKKVLFIFSFVGLFAVELCFGQVDSVQRIKEVGIKTSKTLTSLRATQKADSASFLKTSSYNVADAIRNFAGVIIKDYGGIGGLKTVSVRSLGANHTGVQYDGINIGDAQTGQIDLGKLMLDNIESISLNLAQPDDLLTNARSFASASLIVIKTKAPSFDAGRTNKLMLKYTGGSFGLINPVLQYDQKINANWTFNVNSSLQKAVGNYRFQVIGDGSDTLSTRENAKINALQLDAGLRGGVGENGLLEIRANYYDSERGLPNAVIFYNPAGRQRLWNKDFYTQARFTQRLNEKWNLLLCTKYSRNYTRYNDPDYLNQIGELDNTYIQNEFYQSAATTYQPVKNLTFNYAADVFVTTLYTNLFGYAYPTRHTILQVLGGKYQLKKITIEGNVLNTYIKEKVKTGNVSPERTIFSPTISIGYQATPSLTVRSFYKDVFRYPTFNDLYFTNFGNRKLNPERASQYNVGLVYDKFTNQKFSWYSLSSDFYYNHIKDKIISLPNKDLFIWTMYNLGKVAIYGIDFSGKANYNFNKNLLLETSLNYTFQKALDKTNPTESVYNNQIPYTPQHTISFNTGIQKNRWGVFYNQIFSSGRYYLGDNTPEYFVKGFSVSDISTNYRTKLYNKPLMLTAEVNNIFNLNYSIIRSFPMPGTSIRLTIKTII</sequence>
<comment type="caution">
    <text evidence="13">The sequence shown here is derived from an EMBL/GenBank/DDBJ whole genome shotgun (WGS) entry which is preliminary data.</text>
</comment>
<dbReference type="SUPFAM" id="SSF56935">
    <property type="entry name" value="Porins"/>
    <property type="match status" value="1"/>
</dbReference>
<name>A0ABW5TT11_9SPHI</name>
<dbReference type="RefSeq" id="WP_379045872.1">
    <property type="nucleotide sequence ID" value="NZ_JBHSKW010000057.1"/>
</dbReference>
<evidence type="ECO:0000256" key="5">
    <source>
        <dbReference type="ARBA" id="ARBA00022729"/>
    </source>
</evidence>
<dbReference type="Proteomes" id="UP001597546">
    <property type="component" value="Unassembled WGS sequence"/>
</dbReference>
<accession>A0ABW5TT11</accession>
<dbReference type="PANTHER" id="PTHR30069">
    <property type="entry name" value="TONB-DEPENDENT OUTER MEMBRANE RECEPTOR"/>
    <property type="match status" value="1"/>
</dbReference>
<keyword evidence="5" id="KW-0732">Signal</keyword>
<evidence type="ECO:0000256" key="10">
    <source>
        <dbReference type="RuleBase" id="RU003357"/>
    </source>
</evidence>
<keyword evidence="7 10" id="KW-0472">Membrane</keyword>
<evidence type="ECO:0000256" key="8">
    <source>
        <dbReference type="ARBA" id="ARBA00023170"/>
    </source>
</evidence>
<dbReference type="Gene3D" id="2.40.170.20">
    <property type="entry name" value="TonB-dependent receptor, beta-barrel domain"/>
    <property type="match status" value="1"/>
</dbReference>
<protein>
    <submittedName>
        <fullName evidence="13">TonB-dependent receptor</fullName>
    </submittedName>
</protein>
<evidence type="ECO:0000256" key="1">
    <source>
        <dbReference type="ARBA" id="ARBA00004571"/>
    </source>
</evidence>
<comment type="subcellular location">
    <subcellularLocation>
        <location evidence="1">Cell outer membrane</location>
        <topology evidence="1">Multi-pass membrane protein</topology>
    </subcellularLocation>
</comment>
<evidence type="ECO:0000256" key="4">
    <source>
        <dbReference type="ARBA" id="ARBA00022692"/>
    </source>
</evidence>
<dbReference type="EMBL" id="JBHULV010000042">
    <property type="protein sequence ID" value="MFD2732416.1"/>
    <property type="molecule type" value="Genomic_DNA"/>
</dbReference>
<dbReference type="InterPro" id="IPR039426">
    <property type="entry name" value="TonB-dep_rcpt-like"/>
</dbReference>
<evidence type="ECO:0000256" key="3">
    <source>
        <dbReference type="ARBA" id="ARBA00022452"/>
    </source>
</evidence>
<keyword evidence="9" id="KW-0998">Cell outer membrane</keyword>
<gene>
    <name evidence="13" type="ORF">ACFSSE_11965</name>
</gene>
<feature type="domain" description="TonB-dependent receptor-like beta-barrel" evidence="11">
    <location>
        <begin position="402"/>
        <end position="634"/>
    </location>
</feature>
<keyword evidence="2" id="KW-0813">Transport</keyword>
<feature type="domain" description="TonB-dependent receptor plug" evidence="12">
    <location>
        <begin position="47"/>
        <end position="130"/>
    </location>
</feature>
<evidence type="ECO:0000313" key="14">
    <source>
        <dbReference type="Proteomes" id="UP001597546"/>
    </source>
</evidence>
<evidence type="ECO:0000256" key="7">
    <source>
        <dbReference type="ARBA" id="ARBA00023136"/>
    </source>
</evidence>
<dbReference type="PANTHER" id="PTHR30069:SF29">
    <property type="entry name" value="HEMOGLOBIN AND HEMOGLOBIN-HAPTOGLOBIN-BINDING PROTEIN 1-RELATED"/>
    <property type="match status" value="1"/>
</dbReference>
<keyword evidence="8 13" id="KW-0675">Receptor</keyword>
<proteinExistence type="inferred from homology"/>